<dbReference type="Pfam" id="PF01796">
    <property type="entry name" value="OB_ChsH2_C"/>
    <property type="match status" value="1"/>
</dbReference>
<evidence type="ECO:0000313" key="3">
    <source>
        <dbReference type="Proteomes" id="UP001589833"/>
    </source>
</evidence>
<protein>
    <submittedName>
        <fullName evidence="2">Zn-ribbon domain-containing OB-fold protein</fullName>
    </submittedName>
</protein>
<reference evidence="2 3" key="1">
    <citation type="submission" date="2024-09" db="EMBL/GenBank/DDBJ databases">
        <authorList>
            <person name="Sun Q."/>
            <person name="Mori K."/>
        </authorList>
    </citation>
    <scope>NUCLEOTIDE SEQUENCE [LARGE SCALE GENOMIC DNA]</scope>
    <source>
        <strain evidence="2 3">NCAIM B.02301</strain>
    </source>
</reference>
<evidence type="ECO:0000313" key="2">
    <source>
        <dbReference type="EMBL" id="MFC0560633.1"/>
    </source>
</evidence>
<dbReference type="InterPro" id="IPR002878">
    <property type="entry name" value="ChsH2_C"/>
</dbReference>
<dbReference type="PANTHER" id="PTHR34075">
    <property type="entry name" value="BLR3430 PROTEIN"/>
    <property type="match status" value="1"/>
</dbReference>
<dbReference type="PANTHER" id="PTHR34075:SF5">
    <property type="entry name" value="BLR3430 PROTEIN"/>
    <property type="match status" value="1"/>
</dbReference>
<name>A0ABV6NKJ6_9BACI</name>
<organism evidence="2 3">
    <name type="scientific">Halalkalibacter alkalisediminis</name>
    <dbReference type="NCBI Taxonomy" id="935616"/>
    <lineage>
        <taxon>Bacteria</taxon>
        <taxon>Bacillati</taxon>
        <taxon>Bacillota</taxon>
        <taxon>Bacilli</taxon>
        <taxon>Bacillales</taxon>
        <taxon>Bacillaceae</taxon>
        <taxon>Halalkalibacter</taxon>
    </lineage>
</organism>
<accession>A0ABV6NKJ6</accession>
<gene>
    <name evidence="2" type="ORF">ACFFH4_16720</name>
</gene>
<dbReference type="RefSeq" id="WP_273844119.1">
    <property type="nucleotide sequence ID" value="NZ_JAQQWT010000008.1"/>
</dbReference>
<feature type="domain" description="ChsH2 C-terminal OB-fold" evidence="1">
    <location>
        <begin position="34"/>
        <end position="90"/>
    </location>
</feature>
<keyword evidence="3" id="KW-1185">Reference proteome</keyword>
<evidence type="ECO:0000259" key="1">
    <source>
        <dbReference type="Pfam" id="PF01796"/>
    </source>
</evidence>
<comment type="caution">
    <text evidence="2">The sequence shown here is derived from an EMBL/GenBank/DDBJ whole genome shotgun (WGS) entry which is preliminary data.</text>
</comment>
<sequence>MNLPVKKCKQCQSILYTSKYHCTTCFSDELELTEIDGKGTIYSYTKIHAAPKQFADQAPYYVILVHLDEGLKVTGRFTGDNVQIDTPVELDEIKDRAYFFNAQNNK</sequence>
<dbReference type="Proteomes" id="UP001589833">
    <property type="component" value="Unassembled WGS sequence"/>
</dbReference>
<dbReference type="EMBL" id="JBHLTR010000031">
    <property type="protein sequence ID" value="MFC0560633.1"/>
    <property type="molecule type" value="Genomic_DNA"/>
</dbReference>
<dbReference type="SUPFAM" id="SSF50249">
    <property type="entry name" value="Nucleic acid-binding proteins"/>
    <property type="match status" value="1"/>
</dbReference>
<dbReference type="InterPro" id="IPR012340">
    <property type="entry name" value="NA-bd_OB-fold"/>
</dbReference>
<proteinExistence type="predicted"/>
<dbReference type="InterPro" id="IPR052513">
    <property type="entry name" value="Thioester_dehydratase-like"/>
</dbReference>